<dbReference type="SUPFAM" id="SSF48239">
    <property type="entry name" value="Terpenoid cyclases/Protein prenyltransferases"/>
    <property type="match status" value="1"/>
</dbReference>
<dbReference type="Proteomes" id="UP001181693">
    <property type="component" value="Unassembled WGS sequence"/>
</dbReference>
<keyword evidence="2" id="KW-0646">Protease inhibitor</keyword>
<evidence type="ECO:0000313" key="10">
    <source>
        <dbReference type="EMBL" id="DBA15125.1"/>
    </source>
</evidence>
<dbReference type="Gene3D" id="1.50.10.20">
    <property type="match status" value="1"/>
</dbReference>
<dbReference type="FunFam" id="2.60.40.1930:FF:000001">
    <property type="entry name" value="CD109 isoform 3"/>
    <property type="match status" value="1"/>
</dbReference>
<dbReference type="InterPro" id="IPR014756">
    <property type="entry name" value="Ig_E-set"/>
</dbReference>
<evidence type="ECO:0000256" key="7">
    <source>
        <dbReference type="SAM" id="SignalP"/>
    </source>
</evidence>
<dbReference type="Pfam" id="PF01835">
    <property type="entry name" value="MG2"/>
    <property type="match status" value="1"/>
</dbReference>
<dbReference type="InterPro" id="IPR002890">
    <property type="entry name" value="MG2"/>
</dbReference>
<dbReference type="CDD" id="cd02897">
    <property type="entry name" value="A2M_2"/>
    <property type="match status" value="1"/>
</dbReference>
<keyword evidence="4" id="KW-0722">Serine protease inhibitor</keyword>
<sequence>MVSWVLCVGLLLLHSSWPLDANLHYAVIFPSELRSDHPEKLCIQLEGAQGESRVEISLSLENENTTLVERTVQDSTFTCIQLQVPSSKHEKQDVVGTLVAVIQNAGQTIRKTTKVLLKKAKSSLIIQTDKAVYKPGQTVHFRILAINEDFLPEKRTDPEKNRIGQWLNVSVNQGMAEFSFALSSEPPLGEYTIRVKDNVQTFTVEEYVIKLSFKSNFKMYLVHCNKINISMFTRYTYGKPVQGQYLVNLCRSFYRRIERGAVVQPNICQKFTGELDKSGCHTIEVKLENYKLNKTGLESTLNVEGFITEQATDIQLTATGKTTVSNVINKISYEDIDYNYKTGIPKKVVVKVTDMNDNPKQDMKIYFESRDGAKEPIIDTLVTDENGKAVFILNTSNWTGTKHFVTKTLLKYPEHVLGFIRPDYGQLHLSLYPFYSKSKSFLKLHSLDKVLPCEGQEKVEVEYIIKHEELKEEYEHLDLHYLVIYLGSILDSGSLEIDVKNKNEDLHGKATLKLPLSPGKSSTLRALVYILLPDGEILADSAKYKVQTCFKNKVSLGFSPDEVLPGSDVSVQVQAAPGSLCGLRVVDQSVVLMKPDKELTADKVYNLFPYRDFEDYDYRIQDDENPCGFDYFPRNPIMPIRSRRRTIRPWFREKDMDVNTIFKGLRLKILTSAEIKKPVKCLPVPEEDIMYRVVVARGPRVEETTRLRINEAGRTVKEEERVRIHFPETLLFEFIALGTDGSAELHKKAPDTITDWNGGAVCLGPSGFGLSSPASLRVFQPFFTELTLPYSVVREEIFTLKASTFNYMKQPMKIQTTLSITSDLEEMPCEDCQHSGCLGADESITFLWKLKAKILGHVNITVKTEALDTKEFCKNEIPIVPKQGSTDTIVKSLLVQPGGILQDKSFSSLMCIEDGKDNSKTEEFTLKVPENILENSERAHITVLGDIMGTAMQNLDSLLAMPYGCGEQNMVLFAPNIFILQYLEKTHQLTDEIKSKAIRFLESGLQRQLTYKRNDGSYSAFGQNDPEGNTWLTGFVVKSFSKSRPYIFIDESHLKHSITWLKNNRNESGCFRSVGRLFHNALKGGLEDDTALSAYIIVALLEAGLTVEDPLVRDSMACLQKESADVTKVYTMALMAYAFTLAGENKLRNDLMKKLEEKAVKGDGQIHWKRDSTPPKQDSYWHRAPSAEVELAAYMLLALISGPEPDMDKAVQVVNWLSKQQNPYGGFSSTQDTVVALQALAKYAEMTYSDKGDVTVTVTSKTGFSEKFQVDNNNRLLLQRATLPDIPGDYSVTASGSGCVFVQTVLRYNIPPPKTEAVFSLTVKTSSQIECTGEPVRTFEIGIVVA</sequence>
<keyword evidence="6" id="KW-0325">Glycoprotein</keyword>
<evidence type="ECO:0000313" key="11">
    <source>
        <dbReference type="Proteomes" id="UP001181693"/>
    </source>
</evidence>
<dbReference type="PANTHER" id="PTHR11412:SF182">
    <property type="entry name" value="ALPHA-2-MACROGLOBULIN-LIKE PROTEIN 1"/>
    <property type="match status" value="1"/>
</dbReference>
<dbReference type="InterPro" id="IPR008964">
    <property type="entry name" value="Invasin/intimin_cell_adhesion"/>
</dbReference>
<dbReference type="InterPro" id="IPR011625">
    <property type="entry name" value="A2M_N_BRD"/>
</dbReference>
<organism evidence="10 11">
    <name type="scientific">Pyxicephalus adspersus</name>
    <name type="common">African bullfrog</name>
    <dbReference type="NCBI Taxonomy" id="30357"/>
    <lineage>
        <taxon>Eukaryota</taxon>
        <taxon>Metazoa</taxon>
        <taxon>Chordata</taxon>
        <taxon>Craniata</taxon>
        <taxon>Vertebrata</taxon>
        <taxon>Euteleostomi</taxon>
        <taxon>Amphibia</taxon>
        <taxon>Batrachia</taxon>
        <taxon>Anura</taxon>
        <taxon>Neobatrachia</taxon>
        <taxon>Ranoidea</taxon>
        <taxon>Pyxicephalidae</taxon>
        <taxon>Pyxicephalinae</taxon>
        <taxon>Pyxicephalus</taxon>
    </lineage>
</organism>
<dbReference type="InterPro" id="IPR013783">
    <property type="entry name" value="Ig-like_fold"/>
</dbReference>
<evidence type="ECO:0000259" key="8">
    <source>
        <dbReference type="SMART" id="SM01359"/>
    </source>
</evidence>
<dbReference type="Gene3D" id="2.60.120.1540">
    <property type="match status" value="1"/>
</dbReference>
<dbReference type="Pfam" id="PF07703">
    <property type="entry name" value="A2M_BRD"/>
    <property type="match status" value="1"/>
</dbReference>
<protein>
    <submittedName>
        <fullName evidence="10">Uncharacterized protein</fullName>
    </submittedName>
</protein>
<dbReference type="GO" id="GO:0005615">
    <property type="term" value="C:extracellular space"/>
    <property type="evidence" value="ECO:0007669"/>
    <property type="project" value="InterPro"/>
</dbReference>
<evidence type="ECO:0000256" key="1">
    <source>
        <dbReference type="ARBA" id="ARBA00010952"/>
    </source>
</evidence>
<dbReference type="SMART" id="SM01359">
    <property type="entry name" value="A2M_N_2"/>
    <property type="match status" value="1"/>
</dbReference>
<dbReference type="EMBL" id="DYDO01000012">
    <property type="protein sequence ID" value="DBA15125.1"/>
    <property type="molecule type" value="Genomic_DNA"/>
</dbReference>
<comment type="caution">
    <text evidence="10">The sequence shown here is derived from an EMBL/GenBank/DDBJ whole genome shotgun (WGS) entry which is preliminary data.</text>
</comment>
<dbReference type="Gene3D" id="2.60.40.10">
    <property type="entry name" value="Immunoglobulins"/>
    <property type="match status" value="2"/>
</dbReference>
<dbReference type="SMART" id="SM01419">
    <property type="entry name" value="Thiol-ester_cl"/>
    <property type="match status" value="1"/>
</dbReference>
<dbReference type="InterPro" id="IPR047565">
    <property type="entry name" value="Alpha-macroglob_thiol-ester_cl"/>
</dbReference>
<keyword evidence="5" id="KW-1015">Disulfide bond</keyword>
<dbReference type="InterPro" id="IPR050473">
    <property type="entry name" value="A2M/Complement_sys"/>
</dbReference>
<dbReference type="InterPro" id="IPR008930">
    <property type="entry name" value="Terpenoid_cyclase/PrenylTrfase"/>
</dbReference>
<evidence type="ECO:0000256" key="6">
    <source>
        <dbReference type="ARBA" id="ARBA00023180"/>
    </source>
</evidence>
<gene>
    <name evidence="10" type="ORF">GDO54_004379</name>
</gene>
<comment type="similarity">
    <text evidence="1">Belongs to the protease inhibitor I39 (alpha-2-macroglobulin) family.</text>
</comment>
<feature type="signal peptide" evidence="7">
    <location>
        <begin position="1"/>
        <end position="21"/>
    </location>
</feature>
<evidence type="ECO:0000259" key="9">
    <source>
        <dbReference type="SMART" id="SM01360"/>
    </source>
</evidence>
<evidence type="ECO:0000256" key="4">
    <source>
        <dbReference type="ARBA" id="ARBA00022900"/>
    </source>
</evidence>
<evidence type="ECO:0000256" key="2">
    <source>
        <dbReference type="ARBA" id="ARBA00022690"/>
    </source>
</evidence>
<proteinExistence type="inferred from homology"/>
<accession>A0AAV2ZRB0</accession>
<feature type="domain" description="Alpha-2-macroglobulin" evidence="9">
    <location>
        <begin position="729"/>
        <end position="818"/>
    </location>
</feature>
<dbReference type="SUPFAM" id="SSF49373">
    <property type="entry name" value="Invasin/intimin cell-adhesion fragments"/>
    <property type="match status" value="1"/>
</dbReference>
<feature type="chain" id="PRO_5043584712" evidence="7">
    <location>
        <begin position="22"/>
        <end position="1346"/>
    </location>
</feature>
<dbReference type="Gene3D" id="2.60.40.1930">
    <property type="match status" value="2"/>
</dbReference>
<dbReference type="InterPro" id="IPR041813">
    <property type="entry name" value="A2M_TED"/>
</dbReference>
<dbReference type="Pfam" id="PF17791">
    <property type="entry name" value="MG3"/>
    <property type="match status" value="1"/>
</dbReference>
<dbReference type="Pfam" id="PF00207">
    <property type="entry name" value="A2M"/>
    <property type="match status" value="1"/>
</dbReference>
<dbReference type="InterPro" id="IPR041555">
    <property type="entry name" value="MG3"/>
</dbReference>
<evidence type="ECO:0000256" key="3">
    <source>
        <dbReference type="ARBA" id="ARBA00022729"/>
    </source>
</evidence>
<dbReference type="SMART" id="SM01360">
    <property type="entry name" value="A2M"/>
    <property type="match status" value="1"/>
</dbReference>
<dbReference type="PROSITE" id="PS00477">
    <property type="entry name" value="ALPHA_2_MACROGLOBULIN"/>
    <property type="match status" value="1"/>
</dbReference>
<dbReference type="InterPro" id="IPR019742">
    <property type="entry name" value="MacrogloblnA2_CS"/>
</dbReference>
<keyword evidence="11" id="KW-1185">Reference proteome</keyword>
<dbReference type="Pfam" id="PF07678">
    <property type="entry name" value="TED_complement"/>
    <property type="match status" value="1"/>
</dbReference>
<dbReference type="InterPro" id="IPR011626">
    <property type="entry name" value="Alpha-macroglobulin_TED"/>
</dbReference>
<feature type="domain" description="Alpha-2-macroglobulin bait region" evidence="8">
    <location>
        <begin position="442"/>
        <end position="593"/>
    </location>
</feature>
<dbReference type="Gene3D" id="2.60.40.1940">
    <property type="match status" value="1"/>
</dbReference>
<keyword evidence="3 7" id="KW-0732">Signal</keyword>
<dbReference type="Gene3D" id="2.20.130.20">
    <property type="match status" value="1"/>
</dbReference>
<dbReference type="PANTHER" id="PTHR11412">
    <property type="entry name" value="MACROGLOBULIN / COMPLEMENT"/>
    <property type="match status" value="1"/>
</dbReference>
<dbReference type="SUPFAM" id="SSF81296">
    <property type="entry name" value="E set domains"/>
    <property type="match status" value="1"/>
</dbReference>
<reference evidence="10" key="1">
    <citation type="thesis" date="2020" institute="ProQuest LLC" country="789 East Eisenhower Parkway, Ann Arbor, MI, USA">
        <title>Comparative Genomics and Chromosome Evolution.</title>
        <authorList>
            <person name="Mudd A.B."/>
        </authorList>
    </citation>
    <scope>NUCLEOTIDE SEQUENCE</scope>
    <source>
        <strain evidence="10">1538</strain>
        <tissue evidence="10">Blood</tissue>
    </source>
</reference>
<name>A0AAV2ZRB0_PYXAD</name>
<dbReference type="Gene3D" id="6.20.50.160">
    <property type="match status" value="1"/>
</dbReference>
<dbReference type="FunFam" id="1.50.10.20:FF:000001">
    <property type="entry name" value="CD109 isoform 1"/>
    <property type="match status" value="1"/>
</dbReference>
<dbReference type="InterPro" id="IPR001599">
    <property type="entry name" value="Macroglobln_a2"/>
</dbReference>
<evidence type="ECO:0000256" key="5">
    <source>
        <dbReference type="ARBA" id="ARBA00023157"/>
    </source>
</evidence>
<dbReference type="GO" id="GO:0004867">
    <property type="term" value="F:serine-type endopeptidase inhibitor activity"/>
    <property type="evidence" value="ECO:0007669"/>
    <property type="project" value="UniProtKB-KW"/>
</dbReference>